<evidence type="ECO:0000256" key="5">
    <source>
        <dbReference type="ARBA" id="ARBA00022741"/>
    </source>
</evidence>
<dbReference type="InterPro" id="IPR003594">
    <property type="entry name" value="HATPase_dom"/>
</dbReference>
<keyword evidence="6" id="KW-0418">Kinase</keyword>
<dbReference type="InterPro" id="IPR011006">
    <property type="entry name" value="CheY-like_superfamily"/>
</dbReference>
<evidence type="ECO:0000259" key="15">
    <source>
        <dbReference type="PROSITE" id="PS50109"/>
    </source>
</evidence>
<feature type="domain" description="Response regulatory" evidence="16">
    <location>
        <begin position="1087"/>
        <end position="1202"/>
    </location>
</feature>
<dbReference type="SMART" id="SM00448">
    <property type="entry name" value="REC"/>
    <property type="match status" value="1"/>
</dbReference>
<dbReference type="InterPro" id="IPR013783">
    <property type="entry name" value="Ig-like_fold"/>
</dbReference>
<reference evidence="17 18" key="1">
    <citation type="submission" date="2018-08" db="EMBL/GenBank/DDBJ databases">
        <title>A genome reference for cultivated species of the human gut microbiota.</title>
        <authorList>
            <person name="Zou Y."/>
            <person name="Xue W."/>
            <person name="Luo G."/>
        </authorList>
    </citation>
    <scope>NUCLEOTIDE SEQUENCE [LARGE SCALE GENOMIC DNA]</scope>
    <source>
        <strain evidence="17 18">AM40-30BH</strain>
    </source>
</reference>
<dbReference type="SMART" id="SM00387">
    <property type="entry name" value="HATPase_c"/>
    <property type="match status" value="1"/>
</dbReference>
<dbReference type="EMBL" id="QSGO01000021">
    <property type="protein sequence ID" value="RHB31736.1"/>
    <property type="molecule type" value="Genomic_DNA"/>
</dbReference>
<keyword evidence="9" id="KW-0805">Transcription regulation</keyword>
<dbReference type="PROSITE" id="PS01124">
    <property type="entry name" value="HTH_ARAC_FAMILY_2"/>
    <property type="match status" value="1"/>
</dbReference>
<dbReference type="InterPro" id="IPR001789">
    <property type="entry name" value="Sig_transdc_resp-reg_receiver"/>
</dbReference>
<dbReference type="InterPro" id="IPR005467">
    <property type="entry name" value="His_kinase_dom"/>
</dbReference>
<name>A0A413VDR1_9BACE</name>
<dbReference type="Gene3D" id="2.60.40.10">
    <property type="entry name" value="Immunoglobulins"/>
    <property type="match status" value="1"/>
</dbReference>
<dbReference type="PANTHER" id="PTHR43547">
    <property type="entry name" value="TWO-COMPONENT HISTIDINE KINASE"/>
    <property type="match status" value="1"/>
</dbReference>
<dbReference type="Pfam" id="PF00072">
    <property type="entry name" value="Response_reg"/>
    <property type="match status" value="1"/>
</dbReference>
<evidence type="ECO:0000256" key="12">
    <source>
        <dbReference type="PROSITE-ProRule" id="PRU00169"/>
    </source>
</evidence>
<dbReference type="InterPro" id="IPR018060">
    <property type="entry name" value="HTH_AraC"/>
</dbReference>
<dbReference type="Gene3D" id="3.30.565.10">
    <property type="entry name" value="Histidine kinase-like ATPase, C-terminal domain"/>
    <property type="match status" value="1"/>
</dbReference>
<dbReference type="SMART" id="SM00342">
    <property type="entry name" value="HTH_ARAC"/>
    <property type="match status" value="1"/>
</dbReference>
<evidence type="ECO:0000256" key="8">
    <source>
        <dbReference type="ARBA" id="ARBA00023012"/>
    </source>
</evidence>
<dbReference type="Pfam" id="PF02518">
    <property type="entry name" value="HATPase_c"/>
    <property type="match status" value="1"/>
</dbReference>
<dbReference type="GO" id="GO:0043565">
    <property type="term" value="F:sequence-specific DNA binding"/>
    <property type="evidence" value="ECO:0007669"/>
    <property type="project" value="InterPro"/>
</dbReference>
<evidence type="ECO:0000256" key="7">
    <source>
        <dbReference type="ARBA" id="ARBA00022840"/>
    </source>
</evidence>
<comment type="caution">
    <text evidence="17">The sequence shown here is derived from an EMBL/GenBank/DDBJ whole genome shotgun (WGS) entry which is preliminary data.</text>
</comment>
<dbReference type="PROSITE" id="PS00041">
    <property type="entry name" value="HTH_ARAC_FAMILY_1"/>
    <property type="match status" value="1"/>
</dbReference>
<dbReference type="RefSeq" id="WP_122202104.1">
    <property type="nucleotide sequence ID" value="NZ_CABJFV010000021.1"/>
</dbReference>
<dbReference type="Gene3D" id="2.130.10.10">
    <property type="entry name" value="YVTN repeat-like/Quinoprotein amine dehydrogenase"/>
    <property type="match status" value="2"/>
</dbReference>
<dbReference type="EC" id="2.7.13.3" evidence="2"/>
<dbReference type="SMART" id="SM00388">
    <property type="entry name" value="HisKA"/>
    <property type="match status" value="1"/>
</dbReference>
<evidence type="ECO:0000256" key="6">
    <source>
        <dbReference type="ARBA" id="ARBA00022777"/>
    </source>
</evidence>
<dbReference type="PROSITE" id="PS50109">
    <property type="entry name" value="HIS_KIN"/>
    <property type="match status" value="1"/>
</dbReference>
<dbReference type="Pfam" id="PF07494">
    <property type="entry name" value="Reg_prop"/>
    <property type="match status" value="4"/>
</dbReference>
<proteinExistence type="predicted"/>
<keyword evidence="3 12" id="KW-0597">Phosphoprotein</keyword>
<dbReference type="Pfam" id="PF00512">
    <property type="entry name" value="HisKA"/>
    <property type="match status" value="1"/>
</dbReference>
<keyword evidence="10" id="KW-0238">DNA-binding</keyword>
<evidence type="ECO:0000256" key="4">
    <source>
        <dbReference type="ARBA" id="ARBA00022679"/>
    </source>
</evidence>
<gene>
    <name evidence="17" type="ORF">DW888_17550</name>
</gene>
<dbReference type="Pfam" id="PF12833">
    <property type="entry name" value="HTH_18"/>
    <property type="match status" value="1"/>
</dbReference>
<keyword evidence="5" id="KW-0547">Nucleotide-binding</keyword>
<evidence type="ECO:0000256" key="13">
    <source>
        <dbReference type="SAM" id="Phobius"/>
    </source>
</evidence>
<evidence type="ECO:0000259" key="16">
    <source>
        <dbReference type="PROSITE" id="PS50110"/>
    </source>
</evidence>
<dbReference type="GO" id="GO:0000155">
    <property type="term" value="F:phosphorelay sensor kinase activity"/>
    <property type="evidence" value="ECO:0007669"/>
    <property type="project" value="InterPro"/>
</dbReference>
<keyword evidence="11" id="KW-0804">Transcription</keyword>
<feature type="domain" description="HTH araC/xylS-type" evidence="14">
    <location>
        <begin position="1234"/>
        <end position="1334"/>
    </location>
</feature>
<evidence type="ECO:0000256" key="3">
    <source>
        <dbReference type="ARBA" id="ARBA00022553"/>
    </source>
</evidence>
<dbReference type="SUPFAM" id="SSF55874">
    <property type="entry name" value="ATPase domain of HSP90 chaperone/DNA topoisomerase II/histidine kinase"/>
    <property type="match status" value="1"/>
</dbReference>
<dbReference type="InterPro" id="IPR036097">
    <property type="entry name" value="HisK_dim/P_sf"/>
</dbReference>
<organism evidence="17 18">
    <name type="scientific">Bacteroides nordii</name>
    <dbReference type="NCBI Taxonomy" id="291645"/>
    <lineage>
        <taxon>Bacteria</taxon>
        <taxon>Pseudomonadati</taxon>
        <taxon>Bacteroidota</taxon>
        <taxon>Bacteroidia</taxon>
        <taxon>Bacteroidales</taxon>
        <taxon>Bacteroidaceae</taxon>
        <taxon>Bacteroides</taxon>
    </lineage>
</organism>
<evidence type="ECO:0000256" key="2">
    <source>
        <dbReference type="ARBA" id="ARBA00012438"/>
    </source>
</evidence>
<dbReference type="GO" id="GO:0003700">
    <property type="term" value="F:DNA-binding transcription factor activity"/>
    <property type="evidence" value="ECO:0007669"/>
    <property type="project" value="InterPro"/>
</dbReference>
<evidence type="ECO:0000256" key="11">
    <source>
        <dbReference type="ARBA" id="ARBA00023163"/>
    </source>
</evidence>
<feature type="domain" description="Histidine kinase" evidence="15">
    <location>
        <begin position="823"/>
        <end position="1041"/>
    </location>
</feature>
<comment type="catalytic activity">
    <reaction evidence="1">
        <text>ATP + protein L-histidine = ADP + protein N-phospho-L-histidine.</text>
        <dbReference type="EC" id="2.7.13.3"/>
    </reaction>
</comment>
<dbReference type="InterPro" id="IPR004358">
    <property type="entry name" value="Sig_transdc_His_kin-like_C"/>
</dbReference>
<dbReference type="SUPFAM" id="SSF52172">
    <property type="entry name" value="CheY-like"/>
    <property type="match status" value="1"/>
</dbReference>
<evidence type="ECO:0000256" key="1">
    <source>
        <dbReference type="ARBA" id="ARBA00000085"/>
    </source>
</evidence>
<dbReference type="Gene3D" id="1.10.287.130">
    <property type="match status" value="1"/>
</dbReference>
<keyword evidence="4" id="KW-0808">Transferase</keyword>
<evidence type="ECO:0000313" key="17">
    <source>
        <dbReference type="EMBL" id="RHB31736.1"/>
    </source>
</evidence>
<sequence length="1343" mass="154840">MNTKYYILGLLLGFSLTIVSQDLLFQHLKVDDGLSQSSVQSIYQDELDNMWIATRDGINKFDGNKIEVFRPIIGDTTGLFGNNIQTVCGDHNGHVFIQCLTGLVIYSLKKQTMEIIKRNGVECISHGKERLWIGCKDSIKYFNIQKKSIKFFCNLENEIKINKILEASDGTLYVGSQQNGLYIVDKNKKIRTLLPKLNIICLYEDDQKNIWIGTVDSGIYRIDRQNTLIHYMHDEKNKNSISDNYVRAICQDDLGNFWIGTFKGIDHFNPGTGVFTHHTHSEKDPYSIGSSSVWAITKDTQGSLWIGTYFKGVDRINPEFSFNQYYRSNENGNGLSSPIIGNIAEEINGNLWISTENGGLNYFDRKQNSFKSFQYSPNNPNSISSNTLKALYLDSINNCLWIGTHLGGLNRFNLSTKTNKRYSFQDPRLNNYVRCIEHYNDKLYLGTHNAVYVFDINTEKATPLVDNILYGLNKKQIWDLFIDSQQNLWFSTSFAVFKYNLINKDLKKFVNIPNDQHSIPPGYLNTFYENKQGQIWIGSAGGGISIYHPQTETFTSFNTLNSDIIDDYIVDINESPMGYLLIATNKGLSRFDYENRIFYNYYNNTFFPFSAINERGLHITHTGEIIISSVDGMLILNEKDLDITHKKHQINLTELYVNNILVKPDDSSRILKESLSYTNKITLTSDHSIFSVVFNVTNYIKAIQPDIIYKLEGFDKAWVNTCDRNMITYTNLNPGKYKLIIKERANNTDEIHPMTELEIEILPPFYKTWIAFMIYFILIGGITYILFRSYISHIKLQSSLIYVNKEKERIEELNQYKLRFFTNISHEFRTPLTLITSQLEYLLQSTNIQQNIYSRILSILKNTDKMKKLINELLDFRKQDQGFVKIKVSYINIIQFIQEIYLPFKEYAHTRHIDLRFIHKEEELFIWIDPNQFDKVLHNLLSNAFKYTPENGTISIVIEKGTSILNISIIDSGIGIDKAYQDKIFNRFYQVETEQTSPFNLGTGIGLALVKSIVESHKGEITVYSELNKGTEFKISLPLDEDYSDDPERFIKEDYKPLPFLETDLPDDGFITEIKKSQKELGNQEISILIVEDNIELLQILSTIFEPLYKVYTAVNGVLGFEAAQKFQPDIILSDVMMPLMPGTEMCKKIKNNYETCHIPVILLTARSTIEYMLEGYRIGADDYIPKPFNVKILVARCNNLVTGRKLLQNKFSKNPQMDIHMLGTTAYDQQLLEKAIAIVEKNIDNPNFDINMFAQEMCLGRTNLFSKLKGITGQTPNDFITSIKLKKSLILLRDEPQTPVAEIAMRVGFSESAYYIKRFKNTYNTTPAQYRKEQFNSPQSSR</sequence>
<evidence type="ECO:0000256" key="10">
    <source>
        <dbReference type="ARBA" id="ARBA00023125"/>
    </source>
</evidence>
<dbReference type="FunFam" id="3.30.565.10:FF:000037">
    <property type="entry name" value="Hybrid sensor histidine kinase/response regulator"/>
    <property type="match status" value="1"/>
</dbReference>
<dbReference type="InterPro" id="IPR009057">
    <property type="entry name" value="Homeodomain-like_sf"/>
</dbReference>
<dbReference type="InterPro" id="IPR011123">
    <property type="entry name" value="Y_Y_Y"/>
</dbReference>
<dbReference type="InterPro" id="IPR036890">
    <property type="entry name" value="HATPase_C_sf"/>
</dbReference>
<evidence type="ECO:0000256" key="9">
    <source>
        <dbReference type="ARBA" id="ARBA00023015"/>
    </source>
</evidence>
<dbReference type="InterPro" id="IPR003661">
    <property type="entry name" value="HisK_dim/P_dom"/>
</dbReference>
<evidence type="ECO:0000259" key="14">
    <source>
        <dbReference type="PROSITE" id="PS01124"/>
    </source>
</evidence>
<dbReference type="Proteomes" id="UP000284379">
    <property type="component" value="Unassembled WGS sequence"/>
</dbReference>
<dbReference type="InterPro" id="IPR018062">
    <property type="entry name" value="HTH_AraC-typ_CS"/>
</dbReference>
<dbReference type="InterPro" id="IPR011110">
    <property type="entry name" value="Reg_prop"/>
</dbReference>
<dbReference type="PRINTS" id="PR00344">
    <property type="entry name" value="BCTRLSENSOR"/>
</dbReference>
<protein>
    <recommendedName>
        <fullName evidence="2">histidine kinase</fullName>
        <ecNumber evidence="2">2.7.13.3</ecNumber>
    </recommendedName>
</protein>
<feature type="transmembrane region" description="Helical" evidence="13">
    <location>
        <begin position="769"/>
        <end position="787"/>
    </location>
</feature>
<keyword evidence="7" id="KW-0067">ATP-binding</keyword>
<keyword evidence="13" id="KW-1133">Transmembrane helix</keyword>
<dbReference type="SUPFAM" id="SSF47384">
    <property type="entry name" value="Homodimeric domain of signal transducing histidine kinase"/>
    <property type="match status" value="1"/>
</dbReference>
<keyword evidence="8" id="KW-0902">Two-component regulatory system</keyword>
<accession>A0A413VDR1</accession>
<dbReference type="Gene3D" id="1.10.10.60">
    <property type="entry name" value="Homeodomain-like"/>
    <property type="match status" value="1"/>
</dbReference>
<dbReference type="SUPFAM" id="SSF63829">
    <property type="entry name" value="Calcium-dependent phosphotriesterase"/>
    <property type="match status" value="2"/>
</dbReference>
<dbReference type="PANTHER" id="PTHR43547:SF2">
    <property type="entry name" value="HYBRID SIGNAL TRANSDUCTION HISTIDINE KINASE C"/>
    <property type="match status" value="1"/>
</dbReference>
<dbReference type="InterPro" id="IPR015943">
    <property type="entry name" value="WD40/YVTN_repeat-like_dom_sf"/>
</dbReference>
<dbReference type="Pfam" id="PF07495">
    <property type="entry name" value="Y_Y_Y"/>
    <property type="match status" value="1"/>
</dbReference>
<dbReference type="GO" id="GO:0005524">
    <property type="term" value="F:ATP binding"/>
    <property type="evidence" value="ECO:0007669"/>
    <property type="project" value="UniProtKB-KW"/>
</dbReference>
<dbReference type="CDD" id="cd00082">
    <property type="entry name" value="HisKA"/>
    <property type="match status" value="1"/>
</dbReference>
<dbReference type="SUPFAM" id="SSF46689">
    <property type="entry name" value="Homeodomain-like"/>
    <property type="match status" value="1"/>
</dbReference>
<dbReference type="Gene3D" id="3.40.50.2300">
    <property type="match status" value="1"/>
</dbReference>
<keyword evidence="13" id="KW-0812">Transmembrane</keyword>
<evidence type="ECO:0000313" key="18">
    <source>
        <dbReference type="Proteomes" id="UP000284379"/>
    </source>
</evidence>
<feature type="modified residue" description="4-aspartylphosphate" evidence="12">
    <location>
        <position position="1135"/>
    </location>
</feature>
<dbReference type="PROSITE" id="PS50110">
    <property type="entry name" value="RESPONSE_REGULATORY"/>
    <property type="match status" value="1"/>
</dbReference>
<keyword evidence="13" id="KW-0472">Membrane</keyword>